<evidence type="ECO:0000313" key="2">
    <source>
        <dbReference type="Proteomes" id="UP001597097"/>
    </source>
</evidence>
<dbReference type="Proteomes" id="UP001597097">
    <property type="component" value="Unassembled WGS sequence"/>
</dbReference>
<organism evidence="1 2">
    <name type="scientific">Nonomuraea guangzhouensis</name>
    <dbReference type="NCBI Taxonomy" id="1291555"/>
    <lineage>
        <taxon>Bacteria</taxon>
        <taxon>Bacillati</taxon>
        <taxon>Actinomycetota</taxon>
        <taxon>Actinomycetes</taxon>
        <taxon>Streptosporangiales</taxon>
        <taxon>Streptosporangiaceae</taxon>
        <taxon>Nonomuraea</taxon>
    </lineage>
</organism>
<comment type="caution">
    <text evidence="1">The sequence shown here is derived from an EMBL/GenBank/DDBJ whole genome shotgun (WGS) entry which is preliminary data.</text>
</comment>
<reference evidence="2" key="1">
    <citation type="journal article" date="2019" name="Int. J. Syst. Evol. Microbiol.">
        <title>The Global Catalogue of Microorganisms (GCM) 10K type strain sequencing project: providing services to taxonomists for standard genome sequencing and annotation.</title>
        <authorList>
            <consortium name="The Broad Institute Genomics Platform"/>
            <consortium name="The Broad Institute Genome Sequencing Center for Infectious Disease"/>
            <person name="Wu L."/>
            <person name="Ma J."/>
        </authorList>
    </citation>
    <scope>NUCLEOTIDE SEQUENCE [LARGE SCALE GENOMIC DNA]</scope>
    <source>
        <strain evidence="2">CGMCC 1.15399</strain>
    </source>
</reference>
<keyword evidence="2" id="KW-1185">Reference proteome</keyword>
<dbReference type="EMBL" id="JBHUCM010000007">
    <property type="protein sequence ID" value="MFD1536855.1"/>
    <property type="molecule type" value="Genomic_DNA"/>
</dbReference>
<protein>
    <submittedName>
        <fullName evidence="1">Uncharacterized protein</fullName>
    </submittedName>
</protein>
<evidence type="ECO:0000313" key="1">
    <source>
        <dbReference type="EMBL" id="MFD1536855.1"/>
    </source>
</evidence>
<sequence length="102" mass="11772">MDNSTTTPTVLDECLSPHVAMVQRDHVRLEWRTPYPVLARARVVAWTCFCRTTVYELCESAGQAYIRRTVQFGREHEVHETSIRPINETRAIWTGLLSGRAR</sequence>
<accession>A0ABW4G2K2</accession>
<proteinExistence type="predicted"/>
<gene>
    <name evidence="1" type="ORF">ACFSJ0_07415</name>
</gene>
<dbReference type="RefSeq" id="WP_219527808.1">
    <property type="nucleotide sequence ID" value="NZ_JAHKRM010000003.1"/>
</dbReference>
<name>A0ABW4G2K2_9ACTN</name>